<reference evidence="1 2" key="1">
    <citation type="journal article" date="2011" name="BMC Genomics">
        <title>Insight into cross-talk between intra-amoebal pathogens.</title>
        <authorList>
            <person name="Gimenez G."/>
            <person name="Bertelli C."/>
            <person name="Moliner C."/>
            <person name="Robert C."/>
            <person name="Raoult D."/>
            <person name="Fournier P.E."/>
            <person name="Greub G."/>
        </authorList>
    </citation>
    <scope>NUCLEOTIDE SEQUENCE [LARGE SCALE GENOMIC DNA]</scope>
    <source>
        <strain evidence="1 2">LLAP12</strain>
    </source>
</reference>
<dbReference type="EMBL" id="JH413822">
    <property type="protein sequence ID" value="EHL30980.1"/>
    <property type="molecule type" value="Genomic_DNA"/>
</dbReference>
<name>G9EPE5_9GAMM</name>
<protein>
    <submittedName>
        <fullName evidence="1">Uncharacterized protein</fullName>
    </submittedName>
</protein>
<dbReference type="AlphaFoldDB" id="G9EPE5"/>
<sequence>MAPHGRCGGKPIQDIIQQIPAVYTAALGITVNGKHQYKECN</sequence>
<proteinExistence type="predicted"/>
<dbReference type="Proteomes" id="UP000002770">
    <property type="component" value="Unassembled WGS sequence"/>
</dbReference>
<dbReference type="InParanoid" id="G9EPE5"/>
<organism evidence="1 2">
    <name type="scientific">Legionella drancourtii LLAP12</name>
    <dbReference type="NCBI Taxonomy" id="658187"/>
    <lineage>
        <taxon>Bacteria</taxon>
        <taxon>Pseudomonadati</taxon>
        <taxon>Pseudomonadota</taxon>
        <taxon>Gammaproteobacteria</taxon>
        <taxon>Legionellales</taxon>
        <taxon>Legionellaceae</taxon>
        <taxon>Legionella</taxon>
    </lineage>
</organism>
<dbReference type="HOGENOM" id="CLU_3272130_0_0_6"/>
<gene>
    <name evidence="1" type="ORF">LDG_7129</name>
</gene>
<keyword evidence="2" id="KW-1185">Reference proteome</keyword>
<evidence type="ECO:0000313" key="1">
    <source>
        <dbReference type="EMBL" id="EHL30980.1"/>
    </source>
</evidence>
<accession>G9EPE5</accession>
<dbReference type="STRING" id="658187.LDG_7129"/>
<evidence type="ECO:0000313" key="2">
    <source>
        <dbReference type="Proteomes" id="UP000002770"/>
    </source>
</evidence>